<feature type="domain" description="DNA helicase Pif1-like DEAD-box helicase" evidence="2">
    <location>
        <begin position="449"/>
        <end position="514"/>
    </location>
</feature>
<dbReference type="GO" id="GO:0005524">
    <property type="term" value="F:ATP binding"/>
    <property type="evidence" value="ECO:0007669"/>
    <property type="project" value="UniProtKB-KW"/>
</dbReference>
<dbReference type="Pfam" id="PF14214">
    <property type="entry name" value="Helitron_like_N"/>
    <property type="match status" value="1"/>
</dbReference>
<dbReference type="InterPro" id="IPR051055">
    <property type="entry name" value="PIF1_helicase"/>
</dbReference>
<dbReference type="GO" id="GO:0043139">
    <property type="term" value="F:5'-3' DNA helicase activity"/>
    <property type="evidence" value="ECO:0007669"/>
    <property type="project" value="UniProtKB-EC"/>
</dbReference>
<dbReference type="EnsemblMetazoa" id="Aqu2.1.32318_001">
    <property type="protein sequence ID" value="Aqu2.1.32318_001"/>
    <property type="gene ID" value="Aqu2.1.32318"/>
</dbReference>
<keyword evidence="1" id="KW-0233">DNA recombination</keyword>
<reference evidence="4" key="1">
    <citation type="submission" date="2017-05" db="UniProtKB">
        <authorList>
            <consortium name="EnsemblMetazoa"/>
        </authorList>
    </citation>
    <scope>IDENTIFICATION</scope>
</reference>
<dbReference type="GO" id="GO:0016787">
    <property type="term" value="F:hydrolase activity"/>
    <property type="evidence" value="ECO:0007669"/>
    <property type="project" value="UniProtKB-KW"/>
</dbReference>
<comment type="similarity">
    <text evidence="1">Belongs to the helicase family.</text>
</comment>
<keyword evidence="1" id="KW-0347">Helicase</keyword>
<dbReference type="SUPFAM" id="SSF52540">
    <property type="entry name" value="P-loop containing nucleoside triphosphate hydrolases"/>
    <property type="match status" value="1"/>
</dbReference>
<dbReference type="GO" id="GO:0006310">
    <property type="term" value="P:DNA recombination"/>
    <property type="evidence" value="ECO:0007669"/>
    <property type="project" value="UniProtKB-KW"/>
</dbReference>
<keyword evidence="1" id="KW-0227">DNA damage</keyword>
<dbReference type="InParanoid" id="A0A1X7UX17"/>
<dbReference type="GO" id="GO:0006281">
    <property type="term" value="P:DNA repair"/>
    <property type="evidence" value="ECO:0007669"/>
    <property type="project" value="UniProtKB-KW"/>
</dbReference>
<accession>A0A1X7UX17</accession>
<proteinExistence type="inferred from homology"/>
<dbReference type="Gene3D" id="3.40.50.300">
    <property type="entry name" value="P-loop containing nucleotide triphosphate hydrolases"/>
    <property type="match status" value="1"/>
</dbReference>
<comment type="cofactor">
    <cofactor evidence="1">
        <name>Mg(2+)</name>
        <dbReference type="ChEBI" id="CHEBI:18420"/>
    </cofactor>
</comment>
<evidence type="ECO:0000313" key="4">
    <source>
        <dbReference type="EnsemblMetazoa" id="Aqu2.1.32318_001"/>
    </source>
</evidence>
<feature type="domain" description="Helitron helicase-like" evidence="3">
    <location>
        <begin position="29"/>
        <end position="164"/>
    </location>
</feature>
<evidence type="ECO:0000259" key="3">
    <source>
        <dbReference type="Pfam" id="PF14214"/>
    </source>
</evidence>
<name>A0A1X7UX17_AMPQE</name>
<protein>
    <recommendedName>
        <fullName evidence="1">ATP-dependent DNA helicase</fullName>
        <ecNumber evidence="1">5.6.2.3</ecNumber>
    </recommendedName>
</protein>
<dbReference type="Pfam" id="PF05970">
    <property type="entry name" value="PIF1"/>
    <property type="match status" value="1"/>
</dbReference>
<dbReference type="GO" id="GO:0000723">
    <property type="term" value="P:telomere maintenance"/>
    <property type="evidence" value="ECO:0007669"/>
    <property type="project" value="InterPro"/>
</dbReference>
<dbReference type="InterPro" id="IPR027417">
    <property type="entry name" value="P-loop_NTPase"/>
</dbReference>
<dbReference type="eggNOG" id="KOG0987">
    <property type="taxonomic scope" value="Eukaryota"/>
</dbReference>
<keyword evidence="1" id="KW-0547">Nucleotide-binding</keyword>
<dbReference type="PANTHER" id="PTHR47642:SF5">
    <property type="entry name" value="ATP-DEPENDENT DNA HELICASE"/>
    <property type="match status" value="1"/>
</dbReference>
<dbReference type="InterPro" id="IPR010285">
    <property type="entry name" value="DNA_helicase_pif1-like_DEAD"/>
</dbReference>
<evidence type="ECO:0000256" key="1">
    <source>
        <dbReference type="RuleBase" id="RU363044"/>
    </source>
</evidence>
<sequence>MRIRSSSLLGSTGRITAGELLNGDLSENTELSENSYAFMRNIRDSSAYWNKAKLDLFAMFRTLGLTTFFIVLSADDMNWFDLMCVLAKCDGKNLSDDEVKELSTSEHRRLLSSYTVIVAHHFSHRFQAFMNHILNGASKLIGDIKDYFRRVEFQQRGSPHIHSLWWVDSRRKNGRNRCHFDYPKRPSDTTCLKRNADVGNKARFYILKHQVGTEMINPYNPDLLKAWKANMDIQVVGNVYGAAKYVCHYMCKDEPQQIKQQIARKLDELPVNCIQRQKLLKIANTSISHRILGAQEAVFCTTGLHLRDSSRSYVFISTNRPEKRGRLLKLNRKLRAMSTRDDDVFNPGPLDRYQSRPDGEPFDTALLADDNNDHQNLCGQNIEQNIGDIDDALTPDSITRHRFLDSEFEARIASLNDSQRVPYEKVLEYSRAVHDFQMRTKESMPSPFRMFITGGDGTGKSHVISVIKEHLERAHIGAGNVCVLMAPTGVAAFNIGGLTIHWALNLPVEHVNSTILLKLRCWHTLVGVKNLGVVYYWGVESI</sequence>
<dbReference type="EC" id="5.6.2.3" evidence="1"/>
<organism evidence="4">
    <name type="scientific">Amphimedon queenslandica</name>
    <name type="common">Sponge</name>
    <dbReference type="NCBI Taxonomy" id="400682"/>
    <lineage>
        <taxon>Eukaryota</taxon>
        <taxon>Metazoa</taxon>
        <taxon>Porifera</taxon>
        <taxon>Demospongiae</taxon>
        <taxon>Heteroscleromorpha</taxon>
        <taxon>Haplosclerida</taxon>
        <taxon>Niphatidae</taxon>
        <taxon>Amphimedon</taxon>
    </lineage>
</organism>
<dbReference type="InterPro" id="IPR025476">
    <property type="entry name" value="Helitron_helicase-like"/>
</dbReference>
<evidence type="ECO:0000259" key="2">
    <source>
        <dbReference type="Pfam" id="PF05970"/>
    </source>
</evidence>
<keyword evidence="1" id="KW-0234">DNA repair</keyword>
<dbReference type="STRING" id="400682.A0A1X7UX17"/>
<dbReference type="OrthoDB" id="10071389at2759"/>
<dbReference type="AlphaFoldDB" id="A0A1X7UX17"/>
<keyword evidence="1" id="KW-0378">Hydrolase</keyword>
<keyword evidence="1" id="KW-0067">ATP-binding</keyword>
<dbReference type="PANTHER" id="PTHR47642">
    <property type="entry name" value="ATP-DEPENDENT DNA HELICASE"/>
    <property type="match status" value="1"/>
</dbReference>
<comment type="catalytic activity">
    <reaction evidence="1">
        <text>ATP + H2O = ADP + phosphate + H(+)</text>
        <dbReference type="Rhea" id="RHEA:13065"/>
        <dbReference type="ChEBI" id="CHEBI:15377"/>
        <dbReference type="ChEBI" id="CHEBI:15378"/>
        <dbReference type="ChEBI" id="CHEBI:30616"/>
        <dbReference type="ChEBI" id="CHEBI:43474"/>
        <dbReference type="ChEBI" id="CHEBI:456216"/>
        <dbReference type="EC" id="5.6.2.3"/>
    </reaction>
</comment>